<dbReference type="Pfam" id="PF14223">
    <property type="entry name" value="Retrotran_gag_2"/>
    <property type="match status" value="1"/>
</dbReference>
<dbReference type="EMBL" id="JAPQFC010001435">
    <property type="protein sequence ID" value="MCY6525156.1"/>
    <property type="molecule type" value="Genomic_DNA"/>
</dbReference>
<protein>
    <recommendedName>
        <fullName evidence="3">DUF4219 domain-containing protein</fullName>
    </recommendedName>
</protein>
<dbReference type="PANTHER" id="PTHR35317">
    <property type="entry name" value="OS04G0629600 PROTEIN"/>
    <property type="match status" value="1"/>
</dbReference>
<sequence length="156" mass="18159">MRNYEREASIRPPIFDGTNFNYWKVRVTSYLQSLGTEVWDIVETGYAFPSATPTDPAEKKKYETNAKAVSTLLGSISQTEFMKVMHFKSAKEIWDKMITSYEGDEQVKQAKLQTLRIRYETLKMYNDESVANYFLRVDEIVNCMKNLGKEIREAIV</sequence>
<evidence type="ECO:0000313" key="1">
    <source>
        <dbReference type="EMBL" id="MCY6525156.1"/>
    </source>
</evidence>
<evidence type="ECO:0000313" key="2">
    <source>
        <dbReference type="Proteomes" id="UP001077788"/>
    </source>
</evidence>
<name>A0A9Q4DKI7_ACTPL</name>
<reference evidence="1" key="2">
    <citation type="submission" date="2022-12" db="EMBL/GenBank/DDBJ databases">
        <authorList>
            <person name="Kardos G."/>
            <person name="Sarkozi R."/>
            <person name="Laczko L."/>
            <person name="Marton S."/>
            <person name="Makrai L."/>
            <person name="Banyai K."/>
            <person name="Fodor L."/>
        </authorList>
    </citation>
    <scope>NUCLEOTIDE SEQUENCE</scope>
    <source>
        <strain evidence="1">84/14</strain>
    </source>
</reference>
<organism evidence="1 2">
    <name type="scientific">Actinobacillus pleuropneumoniae</name>
    <name type="common">Haemophilus pleuropneumoniae</name>
    <dbReference type="NCBI Taxonomy" id="715"/>
    <lineage>
        <taxon>Bacteria</taxon>
        <taxon>Pseudomonadati</taxon>
        <taxon>Pseudomonadota</taxon>
        <taxon>Gammaproteobacteria</taxon>
        <taxon>Pasteurellales</taxon>
        <taxon>Pasteurellaceae</taxon>
        <taxon>Actinobacillus</taxon>
    </lineage>
</organism>
<proteinExistence type="predicted"/>
<dbReference type="Proteomes" id="UP001077788">
    <property type="component" value="Unassembled WGS sequence"/>
</dbReference>
<reference evidence="1" key="1">
    <citation type="journal article" date="2021" name="Vet Sci">
        <title>O-Serogroups and Pathovirotypes of Escherichia coli Isolated from Post-Weaning Piglets Showing Diarrhoea and/or Oedema in South Korea.</title>
        <authorList>
            <person name="Byun J.W."/>
            <person name="Moon B.Y."/>
            <person name="Do K.H."/>
            <person name="Lee K."/>
            <person name="Lee H.Y."/>
            <person name="Kim W.I."/>
            <person name="So B."/>
            <person name="Lee W.K."/>
        </authorList>
    </citation>
    <scope>NUCLEOTIDE SEQUENCE</scope>
    <source>
        <strain evidence="1">84/14</strain>
    </source>
</reference>
<dbReference type="RefSeq" id="WP_267992604.1">
    <property type="nucleotide sequence ID" value="NZ_JAPQFC010001435.1"/>
</dbReference>
<dbReference type="AlphaFoldDB" id="A0A9Q4DKI7"/>
<accession>A0A9Q4DKI7</accession>
<gene>
    <name evidence="1" type="ORF">OYG11_13240</name>
</gene>
<evidence type="ECO:0008006" key="3">
    <source>
        <dbReference type="Google" id="ProtNLM"/>
    </source>
</evidence>
<comment type="caution">
    <text evidence="1">The sequence shown here is derived from an EMBL/GenBank/DDBJ whole genome shotgun (WGS) entry which is preliminary data.</text>
</comment>
<dbReference type="PANTHER" id="PTHR35317:SF23">
    <property type="entry name" value="OS04G0629600 PROTEIN"/>
    <property type="match status" value="1"/>
</dbReference>
<feature type="non-terminal residue" evidence="1">
    <location>
        <position position="156"/>
    </location>
</feature>